<sequence length="119" mass="12833">MDFSPSFGRARYKRSNLQPSPALGINTTRHTLAPAEQPPASSKMHAANTQAQHGLVAHPVSSPHMFDRVGSKNLFTSMLGSRNSSAAPSRRQSAASSVDPRAKKVRPPLAAMPPFRFVN</sequence>
<accession>A0A8E5MF04</accession>
<dbReference type="AlphaFoldDB" id="A0A8E5MF04"/>
<protein>
    <submittedName>
        <fullName evidence="2">Uncharacterized protein</fullName>
    </submittedName>
</protein>
<feature type="region of interest" description="Disordered" evidence="1">
    <location>
        <begin position="1"/>
        <end position="50"/>
    </location>
</feature>
<dbReference type="EMBL" id="CP072753">
    <property type="protein sequence ID" value="QUC16941.1"/>
    <property type="molecule type" value="Genomic_DNA"/>
</dbReference>
<dbReference type="RefSeq" id="XP_042994614.1">
    <property type="nucleotide sequence ID" value="XM_043138680.1"/>
</dbReference>
<dbReference type="KEGG" id="uvi:66061960"/>
<organism evidence="2 3">
    <name type="scientific">Ustilaginoidea virens</name>
    <name type="common">Rice false smut fungus</name>
    <name type="synonym">Villosiclava virens</name>
    <dbReference type="NCBI Taxonomy" id="1159556"/>
    <lineage>
        <taxon>Eukaryota</taxon>
        <taxon>Fungi</taxon>
        <taxon>Dikarya</taxon>
        <taxon>Ascomycota</taxon>
        <taxon>Pezizomycotina</taxon>
        <taxon>Sordariomycetes</taxon>
        <taxon>Hypocreomycetidae</taxon>
        <taxon>Hypocreales</taxon>
        <taxon>Clavicipitaceae</taxon>
        <taxon>Ustilaginoidea</taxon>
    </lineage>
</organism>
<keyword evidence="3" id="KW-1185">Reference proteome</keyword>
<feature type="compositionally biased region" description="Polar residues" evidence="1">
    <location>
        <begin position="15"/>
        <end position="30"/>
    </location>
</feature>
<feature type="compositionally biased region" description="Low complexity" evidence="1">
    <location>
        <begin position="81"/>
        <end position="97"/>
    </location>
</feature>
<dbReference type="Proteomes" id="UP000027002">
    <property type="component" value="Chromosome 1"/>
</dbReference>
<evidence type="ECO:0000313" key="3">
    <source>
        <dbReference type="Proteomes" id="UP000027002"/>
    </source>
</evidence>
<reference evidence="2" key="1">
    <citation type="submission" date="2020-03" db="EMBL/GenBank/DDBJ databases">
        <title>A mixture of massive structural variations and highly conserved coding sequences in Ustilaginoidea virens genome.</title>
        <authorList>
            <person name="Zhang K."/>
            <person name="Zhao Z."/>
            <person name="Zhang Z."/>
            <person name="Li Y."/>
            <person name="Hsiang T."/>
            <person name="Sun W."/>
        </authorList>
    </citation>
    <scope>NUCLEOTIDE SEQUENCE</scope>
    <source>
        <strain evidence="2">UV-8b</strain>
    </source>
</reference>
<evidence type="ECO:0000313" key="2">
    <source>
        <dbReference type="EMBL" id="QUC16941.1"/>
    </source>
</evidence>
<dbReference type="GeneID" id="66061960"/>
<evidence type="ECO:0000256" key="1">
    <source>
        <dbReference type="SAM" id="MobiDB-lite"/>
    </source>
</evidence>
<proteinExistence type="predicted"/>
<gene>
    <name evidence="2" type="ORF">UV8b_01182</name>
</gene>
<feature type="region of interest" description="Disordered" evidence="1">
    <location>
        <begin position="78"/>
        <end position="119"/>
    </location>
</feature>
<name>A0A8E5MF04_USTVR</name>